<dbReference type="PATRIC" id="fig|451644.5.peg.6706"/>
<gene>
    <name evidence="1" type="ORF">ACT17_32650</name>
</gene>
<evidence type="ECO:0000313" key="1">
    <source>
        <dbReference type="EMBL" id="KMV13933.1"/>
    </source>
</evidence>
<reference evidence="1 2" key="1">
    <citation type="submission" date="2015-06" db="EMBL/GenBank/DDBJ databases">
        <title>Genome sequence of Mycobacterium conceptionense strain MLE.</title>
        <authorList>
            <person name="Greninger A.L."/>
            <person name="Cunningham G."/>
            <person name="Chiu C.Y."/>
            <person name="Miller S."/>
        </authorList>
    </citation>
    <scope>NUCLEOTIDE SEQUENCE [LARGE SCALE GENOMIC DNA]</scope>
    <source>
        <strain evidence="1 2">MLE</strain>
    </source>
</reference>
<dbReference type="AlphaFoldDB" id="A0A0J8TX08"/>
<dbReference type="RefSeq" id="WP_048896516.1">
    <property type="nucleotide sequence ID" value="NZ_LFOD01000064.1"/>
</dbReference>
<proteinExistence type="predicted"/>
<protein>
    <submittedName>
        <fullName evidence="1">Uncharacterized protein</fullName>
    </submittedName>
</protein>
<dbReference type="Proteomes" id="UP000037594">
    <property type="component" value="Unassembled WGS sequence"/>
</dbReference>
<accession>A0A0J8TX08</accession>
<sequence length="109" mass="11436">MTSEGFWYRVHPAGVGRDQAPWQWEVLSRDSGIEVASGLADSQLEAIEQAQAEVASRADGEIEAAARAVGPGAAIAAARAGTALIVPDFKGGTVRTFDVQSAATQERRP</sequence>
<name>A0A0J8TX08_9MYCO</name>
<comment type="caution">
    <text evidence="1">The sequence shown here is derived from an EMBL/GenBank/DDBJ whole genome shotgun (WGS) entry which is preliminary data.</text>
</comment>
<dbReference type="EMBL" id="LFOD01000064">
    <property type="protein sequence ID" value="KMV13933.1"/>
    <property type="molecule type" value="Genomic_DNA"/>
</dbReference>
<evidence type="ECO:0000313" key="2">
    <source>
        <dbReference type="Proteomes" id="UP000037594"/>
    </source>
</evidence>
<organism evidence="1 2">
    <name type="scientific">Mycolicibacterium conceptionense</name>
    <dbReference type="NCBI Taxonomy" id="451644"/>
    <lineage>
        <taxon>Bacteria</taxon>
        <taxon>Bacillati</taxon>
        <taxon>Actinomycetota</taxon>
        <taxon>Actinomycetes</taxon>
        <taxon>Mycobacteriales</taxon>
        <taxon>Mycobacteriaceae</taxon>
        <taxon>Mycolicibacterium</taxon>
    </lineage>
</organism>